<protein>
    <submittedName>
        <fullName evidence="1">Uncharacterized protein</fullName>
    </submittedName>
</protein>
<evidence type="ECO:0000313" key="2">
    <source>
        <dbReference type="Proteomes" id="UP000298030"/>
    </source>
</evidence>
<gene>
    <name evidence="1" type="ORF">FA13DRAFT_1729381</name>
</gene>
<name>A0A4Y7TLC4_COPMI</name>
<keyword evidence="2" id="KW-1185">Reference proteome</keyword>
<comment type="caution">
    <text evidence="1">The sequence shown here is derived from an EMBL/GenBank/DDBJ whole genome shotgun (WGS) entry which is preliminary data.</text>
</comment>
<dbReference type="Proteomes" id="UP000298030">
    <property type="component" value="Unassembled WGS sequence"/>
</dbReference>
<proteinExistence type="predicted"/>
<dbReference type="AlphaFoldDB" id="A0A4Y7TLC4"/>
<sequence length="57" mass="6362">MTLPKKTLGSQRHSGLGANDDVTLILINGFLTDSKAEAEQRDKTHFPLLPQVLWVLF</sequence>
<organism evidence="1 2">
    <name type="scientific">Coprinellus micaceus</name>
    <name type="common">Glistening ink-cap mushroom</name>
    <name type="synonym">Coprinus micaceus</name>
    <dbReference type="NCBI Taxonomy" id="71717"/>
    <lineage>
        <taxon>Eukaryota</taxon>
        <taxon>Fungi</taxon>
        <taxon>Dikarya</taxon>
        <taxon>Basidiomycota</taxon>
        <taxon>Agaricomycotina</taxon>
        <taxon>Agaricomycetes</taxon>
        <taxon>Agaricomycetidae</taxon>
        <taxon>Agaricales</taxon>
        <taxon>Agaricineae</taxon>
        <taxon>Psathyrellaceae</taxon>
        <taxon>Coprinellus</taxon>
    </lineage>
</organism>
<reference evidence="1 2" key="1">
    <citation type="journal article" date="2019" name="Nat. Ecol. Evol.">
        <title>Megaphylogeny resolves global patterns of mushroom evolution.</title>
        <authorList>
            <person name="Varga T."/>
            <person name="Krizsan K."/>
            <person name="Foldi C."/>
            <person name="Dima B."/>
            <person name="Sanchez-Garcia M."/>
            <person name="Sanchez-Ramirez S."/>
            <person name="Szollosi G.J."/>
            <person name="Szarkandi J.G."/>
            <person name="Papp V."/>
            <person name="Albert L."/>
            <person name="Andreopoulos W."/>
            <person name="Angelini C."/>
            <person name="Antonin V."/>
            <person name="Barry K.W."/>
            <person name="Bougher N.L."/>
            <person name="Buchanan P."/>
            <person name="Buyck B."/>
            <person name="Bense V."/>
            <person name="Catcheside P."/>
            <person name="Chovatia M."/>
            <person name="Cooper J."/>
            <person name="Damon W."/>
            <person name="Desjardin D."/>
            <person name="Finy P."/>
            <person name="Geml J."/>
            <person name="Haridas S."/>
            <person name="Hughes K."/>
            <person name="Justo A."/>
            <person name="Karasinski D."/>
            <person name="Kautmanova I."/>
            <person name="Kiss B."/>
            <person name="Kocsube S."/>
            <person name="Kotiranta H."/>
            <person name="LaButti K.M."/>
            <person name="Lechner B.E."/>
            <person name="Liimatainen K."/>
            <person name="Lipzen A."/>
            <person name="Lukacs Z."/>
            <person name="Mihaltcheva S."/>
            <person name="Morgado L.N."/>
            <person name="Niskanen T."/>
            <person name="Noordeloos M.E."/>
            <person name="Ohm R.A."/>
            <person name="Ortiz-Santana B."/>
            <person name="Ovrebo C."/>
            <person name="Racz N."/>
            <person name="Riley R."/>
            <person name="Savchenko A."/>
            <person name="Shiryaev A."/>
            <person name="Soop K."/>
            <person name="Spirin V."/>
            <person name="Szebenyi C."/>
            <person name="Tomsovsky M."/>
            <person name="Tulloss R.E."/>
            <person name="Uehling J."/>
            <person name="Grigoriev I.V."/>
            <person name="Vagvolgyi C."/>
            <person name="Papp T."/>
            <person name="Martin F.M."/>
            <person name="Miettinen O."/>
            <person name="Hibbett D.S."/>
            <person name="Nagy L.G."/>
        </authorList>
    </citation>
    <scope>NUCLEOTIDE SEQUENCE [LARGE SCALE GENOMIC DNA]</scope>
    <source>
        <strain evidence="1 2">FP101781</strain>
    </source>
</reference>
<accession>A0A4Y7TLC4</accession>
<dbReference type="EMBL" id="QPFP01000009">
    <property type="protein sequence ID" value="TEB34738.1"/>
    <property type="molecule type" value="Genomic_DNA"/>
</dbReference>
<evidence type="ECO:0000313" key="1">
    <source>
        <dbReference type="EMBL" id="TEB34738.1"/>
    </source>
</evidence>